<dbReference type="EMBL" id="NEDP02005569">
    <property type="protein sequence ID" value="OWF38322.1"/>
    <property type="molecule type" value="Genomic_DNA"/>
</dbReference>
<feature type="region of interest" description="Disordered" evidence="14">
    <location>
        <begin position="577"/>
        <end position="601"/>
    </location>
</feature>
<protein>
    <recommendedName>
        <fullName evidence="13">Exonuclease 3'-5' domain-containing protein 2</fullName>
    </recommendedName>
</protein>
<evidence type="ECO:0000256" key="2">
    <source>
        <dbReference type="ARBA" id="ARBA00001946"/>
    </source>
</evidence>
<comment type="cofactor">
    <cofactor evidence="2">
        <name>Mg(2+)</name>
        <dbReference type="ChEBI" id="CHEBI:18420"/>
    </cofactor>
</comment>
<comment type="cofactor">
    <cofactor evidence="1">
        <name>Mn(2+)</name>
        <dbReference type="ChEBI" id="CHEBI:29035"/>
    </cofactor>
</comment>
<keyword evidence="17" id="KW-1185">Reference proteome</keyword>
<dbReference type="GO" id="GO:0005634">
    <property type="term" value="C:nucleus"/>
    <property type="evidence" value="ECO:0007669"/>
    <property type="project" value="TreeGrafter"/>
</dbReference>
<comment type="subcellular location">
    <subcellularLocation>
        <location evidence="3">Mitochondrion membrane</location>
    </subcellularLocation>
</comment>
<evidence type="ECO:0000256" key="6">
    <source>
        <dbReference type="ARBA" id="ARBA00022723"/>
    </source>
</evidence>
<evidence type="ECO:0000256" key="10">
    <source>
        <dbReference type="ARBA" id="ARBA00023128"/>
    </source>
</evidence>
<comment type="similarity">
    <text evidence="12">Belongs to the EXD2 family.</text>
</comment>
<keyword evidence="4" id="KW-0812">Transmembrane</keyword>
<dbReference type="OrthoDB" id="1920326at2759"/>
<evidence type="ECO:0000256" key="8">
    <source>
        <dbReference type="ARBA" id="ARBA00022839"/>
    </source>
</evidence>
<dbReference type="FunFam" id="3.30.420.10:FF:000041">
    <property type="entry name" value="Exonuclease 3'-5' domain containing 2"/>
    <property type="match status" value="1"/>
</dbReference>
<dbReference type="GO" id="GO:0006310">
    <property type="term" value="P:DNA recombination"/>
    <property type="evidence" value="ECO:0007669"/>
    <property type="project" value="UniProtKB-ARBA"/>
</dbReference>
<evidence type="ECO:0000256" key="7">
    <source>
        <dbReference type="ARBA" id="ARBA00022801"/>
    </source>
</evidence>
<dbReference type="PANTHER" id="PTHR13620">
    <property type="entry name" value="3-5 EXONUCLEASE"/>
    <property type="match status" value="1"/>
</dbReference>
<dbReference type="InterPro" id="IPR051132">
    <property type="entry name" value="3-5_Exonuclease_domain"/>
</dbReference>
<dbReference type="GO" id="GO:0046872">
    <property type="term" value="F:metal ion binding"/>
    <property type="evidence" value="ECO:0007669"/>
    <property type="project" value="UniProtKB-KW"/>
</dbReference>
<evidence type="ECO:0000256" key="14">
    <source>
        <dbReference type="SAM" id="MobiDB-lite"/>
    </source>
</evidence>
<keyword evidence="7" id="KW-0378">Hydrolase</keyword>
<evidence type="ECO:0000256" key="1">
    <source>
        <dbReference type="ARBA" id="ARBA00001936"/>
    </source>
</evidence>
<dbReference type="Proteomes" id="UP000242188">
    <property type="component" value="Unassembled WGS sequence"/>
</dbReference>
<evidence type="ECO:0000256" key="12">
    <source>
        <dbReference type="ARBA" id="ARBA00061005"/>
    </source>
</evidence>
<gene>
    <name evidence="16" type="ORF">KP79_PYT17247</name>
</gene>
<dbReference type="InterPro" id="IPR012337">
    <property type="entry name" value="RNaseH-like_sf"/>
</dbReference>
<evidence type="ECO:0000256" key="11">
    <source>
        <dbReference type="ARBA" id="ARBA00023136"/>
    </source>
</evidence>
<dbReference type="SUPFAM" id="SSF53098">
    <property type="entry name" value="Ribonuclease H-like"/>
    <property type="match status" value="1"/>
</dbReference>
<dbReference type="InterPro" id="IPR036397">
    <property type="entry name" value="RNaseH_sf"/>
</dbReference>
<dbReference type="GO" id="GO:0003676">
    <property type="term" value="F:nucleic acid binding"/>
    <property type="evidence" value="ECO:0007669"/>
    <property type="project" value="InterPro"/>
</dbReference>
<feature type="compositionally biased region" description="Basic and acidic residues" evidence="14">
    <location>
        <begin position="283"/>
        <end position="292"/>
    </location>
</feature>
<evidence type="ECO:0000259" key="15">
    <source>
        <dbReference type="SMART" id="SM00474"/>
    </source>
</evidence>
<feature type="compositionally biased region" description="Basic residues" evidence="14">
    <location>
        <begin position="258"/>
        <end position="271"/>
    </location>
</feature>
<keyword evidence="6" id="KW-0479">Metal-binding</keyword>
<dbReference type="InterPro" id="IPR002562">
    <property type="entry name" value="3'-5'_exonuclease_dom"/>
</dbReference>
<evidence type="ECO:0000256" key="5">
    <source>
        <dbReference type="ARBA" id="ARBA00022722"/>
    </source>
</evidence>
<name>A0A210PPB6_MIZYE</name>
<feature type="region of interest" description="Disordered" evidence="14">
    <location>
        <begin position="253"/>
        <end position="272"/>
    </location>
</feature>
<dbReference type="PANTHER" id="PTHR13620:SF104">
    <property type="entry name" value="EXONUCLEASE 3'-5' DOMAIN-CONTAINING PROTEIN 2"/>
    <property type="match status" value="1"/>
</dbReference>
<comment type="caution">
    <text evidence="16">The sequence shown here is derived from an EMBL/GenBank/DDBJ whole genome shotgun (WGS) entry which is preliminary data.</text>
</comment>
<dbReference type="CDD" id="cd06141">
    <property type="entry name" value="WRN_exo"/>
    <property type="match status" value="1"/>
</dbReference>
<feature type="region of interest" description="Disordered" evidence="14">
    <location>
        <begin position="283"/>
        <end position="320"/>
    </location>
</feature>
<dbReference type="STRING" id="6573.A0A210PPB6"/>
<dbReference type="SMART" id="SM00474">
    <property type="entry name" value="35EXOc"/>
    <property type="match status" value="1"/>
</dbReference>
<evidence type="ECO:0000256" key="3">
    <source>
        <dbReference type="ARBA" id="ARBA00004325"/>
    </source>
</evidence>
<dbReference type="GO" id="GO:0031966">
    <property type="term" value="C:mitochondrial membrane"/>
    <property type="evidence" value="ECO:0007669"/>
    <property type="project" value="UniProtKB-SubCell"/>
</dbReference>
<keyword evidence="11" id="KW-0472">Membrane</keyword>
<keyword evidence="9" id="KW-1133">Transmembrane helix</keyword>
<keyword evidence="10" id="KW-0496">Mitochondrion</keyword>
<dbReference type="AlphaFoldDB" id="A0A210PPB6"/>
<keyword evidence="8 16" id="KW-0269">Exonuclease</keyword>
<dbReference type="Gene3D" id="3.30.420.10">
    <property type="entry name" value="Ribonuclease H-like superfamily/Ribonuclease H"/>
    <property type="match status" value="1"/>
</dbReference>
<feature type="domain" description="3'-5' exonuclease" evidence="15">
    <location>
        <begin position="44"/>
        <end position="222"/>
    </location>
</feature>
<organism evidence="16 17">
    <name type="scientific">Mizuhopecten yessoensis</name>
    <name type="common">Japanese scallop</name>
    <name type="synonym">Patinopecten yessoensis</name>
    <dbReference type="NCBI Taxonomy" id="6573"/>
    <lineage>
        <taxon>Eukaryota</taxon>
        <taxon>Metazoa</taxon>
        <taxon>Spiralia</taxon>
        <taxon>Lophotrochozoa</taxon>
        <taxon>Mollusca</taxon>
        <taxon>Bivalvia</taxon>
        <taxon>Autobranchia</taxon>
        <taxon>Pteriomorphia</taxon>
        <taxon>Pectinida</taxon>
        <taxon>Pectinoidea</taxon>
        <taxon>Pectinidae</taxon>
        <taxon>Mizuhopecten</taxon>
    </lineage>
</organism>
<dbReference type="Pfam" id="PF01612">
    <property type="entry name" value="DNA_pol_A_exo1"/>
    <property type="match status" value="1"/>
</dbReference>
<evidence type="ECO:0000256" key="4">
    <source>
        <dbReference type="ARBA" id="ARBA00022692"/>
    </source>
</evidence>
<accession>A0A210PPB6</accession>
<evidence type="ECO:0000313" key="16">
    <source>
        <dbReference type="EMBL" id="OWF38322.1"/>
    </source>
</evidence>
<evidence type="ECO:0000256" key="9">
    <source>
        <dbReference type="ARBA" id="ARBA00022989"/>
    </source>
</evidence>
<evidence type="ECO:0000256" key="13">
    <source>
        <dbReference type="ARBA" id="ARBA00069878"/>
    </source>
</evidence>
<proteinExistence type="inferred from homology"/>
<evidence type="ECO:0000313" key="17">
    <source>
        <dbReference type="Proteomes" id="UP000242188"/>
    </source>
</evidence>
<feature type="compositionally biased region" description="Acidic residues" evidence="14">
    <location>
        <begin position="293"/>
        <end position="309"/>
    </location>
</feature>
<reference evidence="16 17" key="1">
    <citation type="journal article" date="2017" name="Nat. Ecol. Evol.">
        <title>Scallop genome provides insights into evolution of bilaterian karyotype and development.</title>
        <authorList>
            <person name="Wang S."/>
            <person name="Zhang J."/>
            <person name="Jiao W."/>
            <person name="Li J."/>
            <person name="Xun X."/>
            <person name="Sun Y."/>
            <person name="Guo X."/>
            <person name="Huan P."/>
            <person name="Dong B."/>
            <person name="Zhang L."/>
            <person name="Hu X."/>
            <person name="Sun X."/>
            <person name="Wang J."/>
            <person name="Zhao C."/>
            <person name="Wang Y."/>
            <person name="Wang D."/>
            <person name="Huang X."/>
            <person name="Wang R."/>
            <person name="Lv J."/>
            <person name="Li Y."/>
            <person name="Zhang Z."/>
            <person name="Liu B."/>
            <person name="Lu W."/>
            <person name="Hui Y."/>
            <person name="Liang J."/>
            <person name="Zhou Z."/>
            <person name="Hou R."/>
            <person name="Li X."/>
            <person name="Liu Y."/>
            <person name="Li H."/>
            <person name="Ning X."/>
            <person name="Lin Y."/>
            <person name="Zhao L."/>
            <person name="Xing Q."/>
            <person name="Dou J."/>
            <person name="Li Y."/>
            <person name="Mao J."/>
            <person name="Guo H."/>
            <person name="Dou H."/>
            <person name="Li T."/>
            <person name="Mu C."/>
            <person name="Jiang W."/>
            <person name="Fu Q."/>
            <person name="Fu X."/>
            <person name="Miao Y."/>
            <person name="Liu J."/>
            <person name="Yu Q."/>
            <person name="Li R."/>
            <person name="Liao H."/>
            <person name="Li X."/>
            <person name="Kong Y."/>
            <person name="Jiang Z."/>
            <person name="Chourrout D."/>
            <person name="Li R."/>
            <person name="Bao Z."/>
        </authorList>
    </citation>
    <scope>NUCLEOTIDE SEQUENCE [LARGE SCALE GENOMIC DNA]</scope>
    <source>
        <strain evidence="16 17">PY_sf001</strain>
    </source>
</reference>
<keyword evidence="5" id="KW-0540">Nuclease</keyword>
<dbReference type="GO" id="GO:0000175">
    <property type="term" value="F:3'-5'-RNA exonuclease activity"/>
    <property type="evidence" value="ECO:0007669"/>
    <property type="project" value="UniProtKB-ARBA"/>
</dbReference>
<sequence length="601" mass="69515">MDRRHISKLIATAVIGGVGVWAIIKTIKALTNNVKVYQRKKEIFVIQTEEEWEQFYVTYIKNQHIKVLGFDCEWVFRGRRHPVALLQLATQEGVCALVRIFKFPTFPESLKQLLNDRSILKVGVAPKDDAKKLFQDYGLFVRGCVDLRHMLLRVRGIYQCSSIGLQGVAEGVLGVTISKDKSVRCGNWEADIFSSRQKEYAADDAIVAVDIFTHLVLAKLLNRRPEADSMQSEVFTNESRFWRTSRSLCQGVADSQYKHKPNKGTQHKPSRMYKQLVKVLTDREKQNERSGGEFDEDVSSETEYSEEPDQQSTVPVQTKKAERAYVTRQRPLYDNCCLIAPDGELLCSCDVRKAAWYLERGLADKVSDEPLTVKLRFEPAGRPTDDYYLLDKDNICVVCGVDESFIRKCVIPREYRKYLPHQLKEHSSHDVLLMCVPCHMQSTQHDYVIRQQLAEECNAPIDNGSGIKLHHDEDLRKIKSAAKALLKCRETIPAERRAALENIVKTFYETEEITEELLNEAVNIDHKILNKWYKPHGKRVVTYMKRHGGLFNFEKRWRRHFLNCMKPKFMPKNWSVNHRHEHHRDDDESDSDDSVIVTDNV</sequence>